<name>A0ABQ3MBE0_9PSEU</name>
<dbReference type="EMBL" id="BNAY01000016">
    <property type="protein sequence ID" value="GHH37632.1"/>
    <property type="molecule type" value="Genomic_DNA"/>
</dbReference>
<protein>
    <submittedName>
        <fullName evidence="2">Uncharacterized protein</fullName>
    </submittedName>
</protein>
<dbReference type="Proteomes" id="UP000635387">
    <property type="component" value="Unassembled WGS sequence"/>
</dbReference>
<feature type="region of interest" description="Disordered" evidence="1">
    <location>
        <begin position="1"/>
        <end position="78"/>
    </location>
</feature>
<evidence type="ECO:0000313" key="2">
    <source>
        <dbReference type="EMBL" id="GHH37632.1"/>
    </source>
</evidence>
<evidence type="ECO:0000256" key="1">
    <source>
        <dbReference type="SAM" id="MobiDB-lite"/>
    </source>
</evidence>
<proteinExistence type="predicted"/>
<feature type="compositionally biased region" description="Polar residues" evidence="1">
    <location>
        <begin position="1"/>
        <end position="17"/>
    </location>
</feature>
<organism evidence="2 3">
    <name type="scientific">Amycolatopsis oliviviridis</name>
    <dbReference type="NCBI Taxonomy" id="1471590"/>
    <lineage>
        <taxon>Bacteria</taxon>
        <taxon>Bacillati</taxon>
        <taxon>Actinomycetota</taxon>
        <taxon>Actinomycetes</taxon>
        <taxon>Pseudonocardiales</taxon>
        <taxon>Pseudonocardiaceae</taxon>
        <taxon>Amycolatopsis</taxon>
    </lineage>
</organism>
<feature type="compositionally biased region" description="Basic and acidic residues" evidence="1">
    <location>
        <begin position="52"/>
        <end position="61"/>
    </location>
</feature>
<reference evidence="3" key="1">
    <citation type="journal article" date="2019" name="Int. J. Syst. Evol. Microbiol.">
        <title>The Global Catalogue of Microorganisms (GCM) 10K type strain sequencing project: providing services to taxonomists for standard genome sequencing and annotation.</title>
        <authorList>
            <consortium name="The Broad Institute Genomics Platform"/>
            <consortium name="The Broad Institute Genome Sequencing Center for Infectious Disease"/>
            <person name="Wu L."/>
            <person name="Ma J."/>
        </authorList>
    </citation>
    <scope>NUCLEOTIDE SEQUENCE [LARGE SCALE GENOMIC DNA]</scope>
    <source>
        <strain evidence="3">CGMCC 4.7683</strain>
    </source>
</reference>
<keyword evidence="3" id="KW-1185">Reference proteome</keyword>
<sequence length="112" mass="12029">MPTSASTDIAGRTSSGNMALVTAPSARVGPSRISPITGGCPSRRASAPSRVPQERRPRAQETGDDDRPDPSPFQLRVLRDPARGLDLFGERAYERLPRSTVSRGAQPSFLVE</sequence>
<comment type="caution">
    <text evidence="2">The sequence shown here is derived from an EMBL/GenBank/DDBJ whole genome shotgun (WGS) entry which is preliminary data.</text>
</comment>
<accession>A0ABQ3MBE0</accession>
<gene>
    <name evidence="2" type="ORF">GCM10017790_82170</name>
</gene>
<evidence type="ECO:0000313" key="3">
    <source>
        <dbReference type="Proteomes" id="UP000635387"/>
    </source>
</evidence>